<proteinExistence type="inferred from homology"/>
<dbReference type="InterPro" id="IPR011765">
    <property type="entry name" value="Pept_M16_N"/>
</dbReference>
<dbReference type="InterPro" id="IPR007863">
    <property type="entry name" value="Peptidase_M16_C"/>
</dbReference>
<gene>
    <name evidence="5" type="ORF">CARN1_0956</name>
</gene>
<feature type="domain" description="Peptidase M16 C-terminal" evidence="4">
    <location>
        <begin position="656"/>
        <end position="834"/>
    </location>
</feature>
<comment type="caution">
    <text evidence="5">The sequence shown here is derived from an EMBL/GenBank/DDBJ whole genome shotgun (WGS) entry which is preliminary data.</text>
</comment>
<feature type="domain" description="Peptidase M16 C-terminal" evidence="4">
    <location>
        <begin position="212"/>
        <end position="383"/>
    </location>
</feature>
<organism evidence="5">
    <name type="scientific">mine drainage metagenome</name>
    <dbReference type="NCBI Taxonomy" id="410659"/>
    <lineage>
        <taxon>unclassified sequences</taxon>
        <taxon>metagenomes</taxon>
        <taxon>ecological metagenomes</taxon>
    </lineage>
</organism>
<feature type="region of interest" description="Disordered" evidence="2">
    <location>
        <begin position="444"/>
        <end position="470"/>
    </location>
</feature>
<dbReference type="GO" id="GO:0008233">
    <property type="term" value="F:peptidase activity"/>
    <property type="evidence" value="ECO:0007669"/>
    <property type="project" value="UniProtKB-KW"/>
</dbReference>
<comment type="similarity">
    <text evidence="1">Belongs to the peptidase M16 family.</text>
</comment>
<evidence type="ECO:0000313" key="5">
    <source>
        <dbReference type="EMBL" id="CBH76476.1"/>
    </source>
</evidence>
<dbReference type="InterPro" id="IPR011249">
    <property type="entry name" value="Metalloenz_LuxS/M16"/>
</dbReference>
<name>E6PJ34_9ZZZZ</name>
<dbReference type="Gene3D" id="3.30.830.10">
    <property type="entry name" value="Metalloenzyme, LuxS/M16 peptidase-like"/>
    <property type="match status" value="4"/>
</dbReference>
<dbReference type="PANTHER" id="PTHR11851">
    <property type="entry name" value="METALLOPROTEASE"/>
    <property type="match status" value="1"/>
</dbReference>
<keyword evidence="5" id="KW-0378">Hydrolase</keyword>
<dbReference type="PANTHER" id="PTHR11851:SF49">
    <property type="entry name" value="MITOCHONDRIAL-PROCESSING PEPTIDASE SUBUNIT ALPHA"/>
    <property type="match status" value="1"/>
</dbReference>
<dbReference type="EC" id="3.4.-.-" evidence="5"/>
<evidence type="ECO:0000256" key="1">
    <source>
        <dbReference type="ARBA" id="ARBA00007261"/>
    </source>
</evidence>
<sequence length="911" mass="97526">MTNTPSVKSSLQRALCLTIACGLLLAGIARAATAPSPYDRGPGDAGISTTTLGNGLRVVVAVDRAAPVVQTSVWYDFGSLYETPGKTGLAHALEHMMFRGSEHISAAGIDDISARLGAQMNAQTSYDYTEFYFVVPADKVAVPLALEADRMAHLDLKPAQWAIERRAVINEIRGDLSSPFYSLLSRVRAAAFPGSPMGRTALGSLADVEAANVGDLRTYYHEWYAPNNATLVIAGDISAKRGFALAQRYFGAIPQRRLPPHPQTTGTPATGKHVRANFPFPFQVLDFAYVVPGDRDPGEPEISTLATLIGDARSPFYRALVQSNVALQVQAQADTQLHQGLLNVLVVLNPGHSPEEATAIYNATMATMLSNGFPPSLVRTAKRITIAQRVEAGDSIVGIGDLAGYTYGVVGEKIGAEDSRLASITPDSLLSVARRYLRAPNVIGRLSPSDSPGGSGTATSTTASDNFTARAPQGTIREPAWIARAIRKPSTARSVLKPVQFRLANGIRIVVQYKPDRPTFVLRGEIASVPSLEPDALVGIAGLASDLANFGSLSRPFARRTETIEDMGASVNFGTTFSARGRIEDFAHLVSILADGERHPSFVQPWLDQERGQLANSVGTRSHIASVLADEAYNKMLLPPGDPALRIATRNSIASIRRSDLLAYVRSAWRPDLTSIAVVGDLSPSVVKRTLTAAFGSWKNLGPRPQTTLAPLPLAHEASAGVITDANQVYVKMGQPAVGLDSRSFLAFRLLNQLLGAQGAFESRLWQALRQRSGLVYSVASELQADRSRGALQIEFAASPNNVEAAVRIVREQLDAMRKAAPSATSLEEAKTRLLADALIGEESSGGQAAQALSIADGSVPADYYATLQQRLAKITPQTIQRVAVRYLRPHHLIAVYTGPHGPWDTGAFSL</sequence>
<evidence type="ECO:0000259" key="3">
    <source>
        <dbReference type="Pfam" id="PF00675"/>
    </source>
</evidence>
<dbReference type="GO" id="GO:0046872">
    <property type="term" value="F:metal ion binding"/>
    <property type="evidence" value="ECO:0007669"/>
    <property type="project" value="InterPro"/>
</dbReference>
<dbReference type="InterPro" id="IPR050361">
    <property type="entry name" value="MPP/UQCRC_Complex"/>
</dbReference>
<reference evidence="5" key="1">
    <citation type="submission" date="2009-10" db="EMBL/GenBank/DDBJ databases">
        <title>Diversity of trophic interactions inside an arsenic-rich microbial ecosystem.</title>
        <authorList>
            <person name="Bertin P.N."/>
            <person name="Heinrich-Salmeron A."/>
            <person name="Pelletier E."/>
            <person name="Goulhen-Chollet F."/>
            <person name="Arsene-Ploetze F."/>
            <person name="Gallien S."/>
            <person name="Calteau A."/>
            <person name="Vallenet D."/>
            <person name="Casiot C."/>
            <person name="Chane-Woon-Ming B."/>
            <person name="Giloteaux L."/>
            <person name="Barakat M."/>
            <person name="Bonnefoy V."/>
            <person name="Bruneel O."/>
            <person name="Chandler M."/>
            <person name="Cleiss J."/>
            <person name="Duran R."/>
            <person name="Elbaz-Poulichet F."/>
            <person name="Fonknechten N."/>
            <person name="Lauga B."/>
            <person name="Mornico D."/>
            <person name="Ortet P."/>
            <person name="Schaeffer C."/>
            <person name="Siguier P."/>
            <person name="Alexander Thil Smith A."/>
            <person name="Van Dorsselaer A."/>
            <person name="Weissenbach J."/>
            <person name="Medigue C."/>
            <person name="Le Paslier D."/>
        </authorList>
    </citation>
    <scope>NUCLEOTIDE SEQUENCE</scope>
</reference>
<dbReference type="EMBL" id="CABL01000019">
    <property type="protein sequence ID" value="CBH76476.1"/>
    <property type="molecule type" value="Genomic_DNA"/>
</dbReference>
<accession>E6PJ34</accession>
<dbReference type="SUPFAM" id="SSF63411">
    <property type="entry name" value="LuxS/MPP-like metallohydrolase"/>
    <property type="match status" value="4"/>
</dbReference>
<dbReference type="Pfam" id="PF00675">
    <property type="entry name" value="Peptidase_M16"/>
    <property type="match status" value="1"/>
</dbReference>
<dbReference type="Pfam" id="PF05193">
    <property type="entry name" value="Peptidase_M16_C"/>
    <property type="match status" value="2"/>
</dbReference>
<dbReference type="GO" id="GO:0006508">
    <property type="term" value="P:proteolysis"/>
    <property type="evidence" value="ECO:0007669"/>
    <property type="project" value="UniProtKB-KW"/>
</dbReference>
<keyword evidence="5" id="KW-0645">Protease</keyword>
<feature type="domain" description="Peptidase M16 N-terminal" evidence="3">
    <location>
        <begin position="58"/>
        <end position="201"/>
    </location>
</feature>
<evidence type="ECO:0000256" key="2">
    <source>
        <dbReference type="SAM" id="MobiDB-lite"/>
    </source>
</evidence>
<dbReference type="AlphaFoldDB" id="E6PJ34"/>
<protein>
    <submittedName>
        <fullName evidence="5">Putative Zinc protease</fullName>
        <ecNumber evidence="5">3.4.-.-</ecNumber>
    </submittedName>
</protein>
<evidence type="ECO:0000259" key="4">
    <source>
        <dbReference type="Pfam" id="PF05193"/>
    </source>
</evidence>
<feature type="compositionally biased region" description="Low complexity" evidence="2">
    <location>
        <begin position="447"/>
        <end position="465"/>
    </location>
</feature>